<accession>G4ZQI7</accession>
<dbReference type="RefSeq" id="XP_009529264.1">
    <property type="nucleotide sequence ID" value="XM_009530969.1"/>
</dbReference>
<evidence type="ECO:0000256" key="6">
    <source>
        <dbReference type="PROSITE-ProRule" id="PRU00782"/>
    </source>
</evidence>
<keyword evidence="1 6" id="KW-0547">Nucleotide-binding</keyword>
<dbReference type="GeneID" id="20663565"/>
<dbReference type="InterPro" id="IPR019749">
    <property type="entry name" value="Band_41_domain"/>
</dbReference>
<gene>
    <name evidence="11" type="ORF">PHYSODRAFT_561276</name>
</gene>
<dbReference type="Proteomes" id="UP000002640">
    <property type="component" value="Unassembled WGS sequence"/>
</dbReference>
<feature type="compositionally biased region" description="Polar residues" evidence="7">
    <location>
        <begin position="769"/>
        <end position="782"/>
    </location>
</feature>
<dbReference type="InterPro" id="IPR019748">
    <property type="entry name" value="FERM_central"/>
</dbReference>
<dbReference type="Pfam" id="PF00784">
    <property type="entry name" value="MyTH4"/>
    <property type="match status" value="1"/>
</dbReference>
<feature type="region of interest" description="Disordered" evidence="7">
    <location>
        <begin position="763"/>
        <end position="788"/>
    </location>
</feature>
<feature type="compositionally biased region" description="Acidic residues" evidence="7">
    <location>
        <begin position="1164"/>
        <end position="1184"/>
    </location>
</feature>
<dbReference type="SUPFAM" id="SSF47031">
    <property type="entry name" value="Second domain of FERM"/>
    <property type="match status" value="1"/>
</dbReference>
<feature type="compositionally biased region" description="Low complexity" evidence="7">
    <location>
        <begin position="28"/>
        <end position="66"/>
    </location>
</feature>
<feature type="region of interest" description="Actin-binding" evidence="6">
    <location>
        <begin position="801"/>
        <end position="823"/>
    </location>
</feature>
<keyword evidence="2 6" id="KW-0067">ATP-binding</keyword>
<dbReference type="KEGG" id="psoj:PHYSODRAFT_561276"/>
<dbReference type="GO" id="GO:0005524">
    <property type="term" value="F:ATP binding"/>
    <property type="evidence" value="ECO:0007669"/>
    <property type="project" value="UniProtKB-UniRule"/>
</dbReference>
<evidence type="ECO:0008006" key="13">
    <source>
        <dbReference type="Google" id="ProtNLM"/>
    </source>
</evidence>
<evidence type="ECO:0000256" key="5">
    <source>
        <dbReference type="ARBA" id="ARBA00023203"/>
    </source>
</evidence>
<evidence type="ECO:0000256" key="4">
    <source>
        <dbReference type="ARBA" id="ARBA00023175"/>
    </source>
</evidence>
<dbReference type="PROSITE" id="PS50057">
    <property type="entry name" value="FERM_3"/>
    <property type="match status" value="1"/>
</dbReference>
<dbReference type="Gene3D" id="1.10.10.820">
    <property type="match status" value="1"/>
</dbReference>
<dbReference type="SMART" id="SM00242">
    <property type="entry name" value="MYSc"/>
    <property type="match status" value="1"/>
</dbReference>
<evidence type="ECO:0000313" key="11">
    <source>
        <dbReference type="EMBL" id="EGZ15515.1"/>
    </source>
</evidence>
<dbReference type="PRINTS" id="PR00193">
    <property type="entry name" value="MYOSINHEAVY"/>
</dbReference>
<feature type="domain" description="FERM" evidence="8">
    <location>
        <begin position="1830"/>
        <end position="2215"/>
    </location>
</feature>
<keyword evidence="5 6" id="KW-0009">Actin-binding</keyword>
<dbReference type="InterPro" id="IPR000857">
    <property type="entry name" value="MyTH4_dom"/>
</dbReference>
<feature type="compositionally biased region" description="Basic and acidic residues" evidence="7">
    <location>
        <begin position="1598"/>
        <end position="1607"/>
    </location>
</feature>
<protein>
    <recommendedName>
        <fullName evidence="13">Myosin motor domain-containing protein</fullName>
    </recommendedName>
</protein>
<feature type="domain" description="Myosin motor" evidence="10">
    <location>
        <begin position="153"/>
        <end position="918"/>
    </location>
</feature>
<dbReference type="SMART" id="SM00139">
    <property type="entry name" value="MyTH4"/>
    <property type="match status" value="1"/>
</dbReference>
<dbReference type="Gene3D" id="1.20.5.4820">
    <property type="match status" value="1"/>
</dbReference>
<dbReference type="GO" id="GO:0051015">
    <property type="term" value="F:actin filament binding"/>
    <property type="evidence" value="ECO:0007669"/>
    <property type="project" value="TreeGrafter"/>
</dbReference>
<dbReference type="PROSITE" id="PS51016">
    <property type="entry name" value="MYTH4"/>
    <property type="match status" value="1"/>
</dbReference>
<feature type="compositionally biased region" description="Basic and acidic residues" evidence="7">
    <location>
        <begin position="1622"/>
        <end position="1631"/>
    </location>
</feature>
<dbReference type="InterPro" id="IPR027417">
    <property type="entry name" value="P-loop_NTPase"/>
</dbReference>
<dbReference type="PANTHER" id="PTHR13140">
    <property type="entry name" value="MYOSIN"/>
    <property type="match status" value="1"/>
</dbReference>
<dbReference type="Gene3D" id="3.40.850.10">
    <property type="entry name" value="Kinesin motor domain"/>
    <property type="match status" value="1"/>
</dbReference>
<evidence type="ECO:0000259" key="10">
    <source>
        <dbReference type="PROSITE" id="PS51456"/>
    </source>
</evidence>
<feature type="region of interest" description="Disordered" evidence="7">
    <location>
        <begin position="1157"/>
        <end position="1184"/>
    </location>
</feature>
<dbReference type="GO" id="GO:0007015">
    <property type="term" value="P:actin filament organization"/>
    <property type="evidence" value="ECO:0007669"/>
    <property type="project" value="TreeGrafter"/>
</dbReference>
<feature type="region of interest" description="Disordered" evidence="7">
    <location>
        <begin position="1897"/>
        <end position="1942"/>
    </location>
</feature>
<dbReference type="InterPro" id="IPR001609">
    <property type="entry name" value="Myosin_head_motor_dom-like"/>
</dbReference>
<dbReference type="InterPro" id="IPR035963">
    <property type="entry name" value="FERM_2"/>
</dbReference>
<dbReference type="GO" id="GO:0016459">
    <property type="term" value="C:myosin complex"/>
    <property type="evidence" value="ECO:0007669"/>
    <property type="project" value="UniProtKB-KW"/>
</dbReference>
<dbReference type="InParanoid" id="G4ZQI7"/>
<dbReference type="Pfam" id="PF00063">
    <property type="entry name" value="Myosin_head"/>
    <property type="match status" value="1"/>
</dbReference>
<dbReference type="InterPro" id="IPR038185">
    <property type="entry name" value="MyTH4_dom_sf"/>
</dbReference>
<dbReference type="Gene3D" id="1.25.40.530">
    <property type="entry name" value="MyTH4 domain"/>
    <property type="match status" value="1"/>
</dbReference>
<evidence type="ECO:0000256" key="2">
    <source>
        <dbReference type="ARBA" id="ARBA00022840"/>
    </source>
</evidence>
<dbReference type="PANTHER" id="PTHR13140:SF845">
    <property type="entry name" value="MYOSIN-LIKE PROTEIN"/>
    <property type="match status" value="1"/>
</dbReference>
<reference evidence="11 12" key="1">
    <citation type="journal article" date="2006" name="Science">
        <title>Phytophthora genome sequences uncover evolutionary origins and mechanisms of pathogenesis.</title>
        <authorList>
            <person name="Tyler B.M."/>
            <person name="Tripathy S."/>
            <person name="Zhang X."/>
            <person name="Dehal P."/>
            <person name="Jiang R.H."/>
            <person name="Aerts A."/>
            <person name="Arredondo F.D."/>
            <person name="Baxter L."/>
            <person name="Bensasson D."/>
            <person name="Beynon J.L."/>
            <person name="Chapman J."/>
            <person name="Damasceno C.M."/>
            <person name="Dorrance A.E."/>
            <person name="Dou D."/>
            <person name="Dickerman A.W."/>
            <person name="Dubchak I.L."/>
            <person name="Garbelotto M."/>
            <person name="Gijzen M."/>
            <person name="Gordon S.G."/>
            <person name="Govers F."/>
            <person name="Grunwald N.J."/>
            <person name="Huang W."/>
            <person name="Ivors K.L."/>
            <person name="Jones R.W."/>
            <person name="Kamoun S."/>
            <person name="Krampis K."/>
            <person name="Lamour K.H."/>
            <person name="Lee M.K."/>
            <person name="McDonald W.H."/>
            <person name="Medina M."/>
            <person name="Meijer H.J."/>
            <person name="Nordberg E.K."/>
            <person name="Maclean D.J."/>
            <person name="Ospina-Giraldo M.D."/>
            <person name="Morris P.F."/>
            <person name="Phuntumart V."/>
            <person name="Putnam N.H."/>
            <person name="Rash S."/>
            <person name="Rose J.K."/>
            <person name="Sakihama Y."/>
            <person name="Salamov A.A."/>
            <person name="Savidor A."/>
            <person name="Scheuring C.F."/>
            <person name="Smith B.M."/>
            <person name="Sobral B.W."/>
            <person name="Terry A."/>
            <person name="Torto-Alalibo T.A."/>
            <person name="Win J."/>
            <person name="Xu Z."/>
            <person name="Zhang H."/>
            <person name="Grigoriev I.V."/>
            <person name="Rokhsar D.S."/>
            <person name="Boore J.L."/>
        </authorList>
    </citation>
    <scope>NUCLEOTIDE SEQUENCE [LARGE SCALE GENOMIC DNA]</scope>
    <source>
        <strain evidence="11 12">P6497</strain>
    </source>
</reference>
<dbReference type="OMA" id="MKQIRDN"/>
<evidence type="ECO:0000259" key="8">
    <source>
        <dbReference type="PROSITE" id="PS50057"/>
    </source>
</evidence>
<dbReference type="InterPro" id="IPR036961">
    <property type="entry name" value="Kinesin_motor_dom_sf"/>
</dbReference>
<feature type="compositionally biased region" description="Polar residues" evidence="7">
    <location>
        <begin position="1584"/>
        <end position="1596"/>
    </location>
</feature>
<dbReference type="SUPFAM" id="SSF52540">
    <property type="entry name" value="P-loop containing nucleoside triphosphate hydrolases"/>
    <property type="match status" value="1"/>
</dbReference>
<dbReference type="PROSITE" id="PS51456">
    <property type="entry name" value="MYOSIN_MOTOR"/>
    <property type="match status" value="1"/>
</dbReference>
<dbReference type="Gene3D" id="1.20.58.530">
    <property type="match status" value="1"/>
</dbReference>
<dbReference type="Gene3D" id="1.20.120.720">
    <property type="entry name" value="Myosin VI head, motor domain, U50 subdomain"/>
    <property type="match status" value="1"/>
</dbReference>
<comment type="similarity">
    <text evidence="6">Belongs to the TRAFAC class myosin-kinesin ATPase superfamily. Myosin family.</text>
</comment>
<feature type="region of interest" description="Disordered" evidence="7">
    <location>
        <begin position="1"/>
        <end position="70"/>
    </location>
</feature>
<dbReference type="EMBL" id="JH159155">
    <property type="protein sequence ID" value="EGZ15515.1"/>
    <property type="molecule type" value="Genomic_DNA"/>
</dbReference>
<evidence type="ECO:0000256" key="7">
    <source>
        <dbReference type="SAM" id="MobiDB-lite"/>
    </source>
</evidence>
<dbReference type="GO" id="GO:0016020">
    <property type="term" value="C:membrane"/>
    <property type="evidence" value="ECO:0007669"/>
    <property type="project" value="TreeGrafter"/>
</dbReference>
<feature type="binding site" evidence="6">
    <location>
        <begin position="256"/>
        <end position="263"/>
    </location>
    <ligand>
        <name>ATP</name>
        <dbReference type="ChEBI" id="CHEBI:30616"/>
    </ligand>
</feature>
<evidence type="ECO:0000313" key="12">
    <source>
        <dbReference type="Proteomes" id="UP000002640"/>
    </source>
</evidence>
<evidence type="ECO:0000256" key="1">
    <source>
        <dbReference type="ARBA" id="ARBA00022741"/>
    </source>
</evidence>
<evidence type="ECO:0000256" key="3">
    <source>
        <dbReference type="ARBA" id="ARBA00023123"/>
    </source>
</evidence>
<dbReference type="Pfam" id="PF00373">
    <property type="entry name" value="FERM_M"/>
    <property type="match status" value="1"/>
</dbReference>
<proteinExistence type="inferred from homology"/>
<keyword evidence="4 6" id="KW-0505">Motor protein</keyword>
<dbReference type="CDD" id="cd14473">
    <property type="entry name" value="FERM_B-lobe"/>
    <property type="match status" value="1"/>
</dbReference>
<feature type="region of interest" description="Disordered" evidence="7">
    <location>
        <begin position="1568"/>
        <end position="1631"/>
    </location>
</feature>
<feature type="compositionally biased region" description="Low complexity" evidence="7">
    <location>
        <begin position="1926"/>
        <end position="1942"/>
    </location>
</feature>
<sequence>MSAEPRRSYRSNGQARPGSQRLSSDEYAPAQASPQPARQAPRPSVKNSASSAGTSASVSSSTGPTPIEEGDFVWVSDESGVCTSAVVVRTGFLFDEDSDQEQHVTVVHTEDGEERAIRGRPLVKLPAYHHPKQLLPLELHDLSNVPLMATNGDAGRTETFTTEQLENVALYTLRARYRMEQVYTWVDRVLVGVNPITPLPIYTPDHMQAYNKSREQTPFYEKDTVNDAPPHVFALAQNALRCMQDAGEDQAVILLGGMGAGKSEAAKLIVQYLCEIGDGAAPRNDSEGESGVLHPIGQQILHAFTILEAFGNAATPQNPNSSRFAKMISVEFSKHGHVIGGGFTTHYFEKSRVIDCRSHERNFQVFYQVLAGVQHDPTLRDSLEMNKSVDEFAILKQADPDLTNLALDARDYRDLMSSFSALRIRKNQRVEIVRIVAALLHLGNVDFIPDPEGGKSVNGANSTTVSDAQSCALKDPAQILLASKLLEVEPVVLDNYFRTRQFFSKDGSKTVSSLKVVTVHQARKARDTFIRSLYESLFNFLVETLNGILGGIFDRYEKSNIVINSQGVHVLDMVGFENLDPSQNSFDQLCFNYWSEKVHHFYVQNTLAINFSALEDESQQVENRLTVRSNVDITSEQEKCLQLFEDKPFGIFDLLTENGKVRSPNDEDFVNKLFSGNEAVGGLSRPNMGADTTNEYLAPSKDWRLLFIVQHHCGKVTYNGKGLSSKNSLSISSTCAAIMQSSKNAVLHAVGAAQMAAASSEKAAKQAARRSTSSKFRNSMSSAKEAKSSGDSAATDVYNQADALLHALNHTGKNFLVCIKPNEELEEGVFDSAYVMKQIRDNHLVELMQASRSIFTVHLTYGHFFRRYKNVCGHRGTLESLLRSLSAIGVLEEEKFVVGKTKVYLTSHQWKKLEKARFLYLNACATMIQRNMLRGGFRKKSARLLYVIRGLREAMAQRDQNDIIQHLANCTQILGKRASEDIRVLNEGRQLIARLDEEEYVNSIIADATRIGHPALIEYAVRVAEKSSPWLAVDHLRRKSKSIVALQKQKTEKNAAVNKKLRASMIANDPEALMGSLATLEEPSVESLERKLATMMIIRALEEKSAVESVAHALSTIGEDDDDAAIVKKLLGPATKAISLGVEAKLPTLVDTLGTIPSDLTSFDNDDEEDDDEDDDEDLEEEEAAQEVVALSASVSVDTTNLEAALQKALDDENFVAVERVLARLKVLGVPGGDSRTVEAERALEAQTVPASTHSERKQMVKFLAVAKLSQDIELLTEAIEAAVGVGLAKWDFNLKNAEREREKLIAAAECGDSPPPTLVAVVKPASPKPIKSPVKKEKVLEPSPIKLFLQIWEAQRISDLDQLRSSVTPELEAVFEAKSARLQQVASVENALRQALETDDPKVVEQELGQSISIGFCSPLFGDLFELFSKLRSGANGEDASDPTAIMDGLHAAIHFLTRRVDENAEIREDAVQLLSTEIEEFSSPSNGESEIVYDEAEREKVLLTAGNLRRSLESRISAAARLEATLALPTDASSVGALELSIQSAREAGVHERLLMKAEDRMATARRKSVVAGDRLRGPGTLTRNDSDSSSQPSLHEGERPRCDTTEWPGMGEDDGSENASDKKSKQGAEKDALAFNHFENLRGFNAQSERALAKKLCWESRAISQSLSVLDDSPDEVSSLASSASAGQMALSINRCILGYMRDRIVFYREMLAQYILQIGLMKPSLVDEIYLQLMKQLTKNPKRDSSIRGWSLFAMCATSFPPSLALQKYVIMFLKAQVADSNSFWRLVRNFAAYSLKKLENLLENGATGFIPSIDEIRGYEARPPFLATIELLDGTPLADAFPITPELTVSQLVEICSHFLGLEDHVVNFLGLTTITERVVVGKSSTGAASSFVSASNEGNDSTPDNNENGGVKEIPPPPVLTVSTSTSSTTSTSSPSSYFHKFISAPSFLNADTFLGDIFEKELIRGRDVRFVLKIRLNPVYMLQYTDEMYDRLVYIQVQDEIVKGNLPVLEEEALLRLTALAIAVDCEEVPPLSVEEVIEMGVLDYLPQEWRPAHDEEEWAELVLDTITDNLLDEQDAQFPVSELQRIYIEEVTRHRLYGSCFFPSKLVNRGAKGNGLNYCLGIELPNYFVIGVNGYGMHFLSRDGTMLAFCEYTDIAFCSGAYPQYKICLKKASDMTAPMEDIIVTTKYSEELDALITDYKEITALMNES</sequence>
<feature type="compositionally biased region" description="Polar residues" evidence="7">
    <location>
        <begin position="1897"/>
        <end position="1914"/>
    </location>
</feature>
<evidence type="ECO:0000259" key="9">
    <source>
        <dbReference type="PROSITE" id="PS51016"/>
    </source>
</evidence>
<dbReference type="CDD" id="cd14893">
    <property type="entry name" value="MYSc_Myo32"/>
    <property type="match status" value="1"/>
</dbReference>
<dbReference type="SMR" id="G4ZQI7"/>
<dbReference type="SMART" id="SM00295">
    <property type="entry name" value="B41"/>
    <property type="match status" value="1"/>
</dbReference>
<keyword evidence="12" id="KW-1185">Reference proteome</keyword>
<name>G4ZQI7_PHYSP</name>
<dbReference type="InterPro" id="IPR000299">
    <property type="entry name" value="FERM_domain"/>
</dbReference>
<feature type="domain" description="MyTH4" evidence="9">
    <location>
        <begin position="1661"/>
        <end position="1825"/>
    </location>
</feature>
<dbReference type="GO" id="GO:0000146">
    <property type="term" value="F:microfilament motor activity"/>
    <property type="evidence" value="ECO:0007669"/>
    <property type="project" value="TreeGrafter"/>
</dbReference>
<organism evidence="11 12">
    <name type="scientific">Phytophthora sojae (strain P6497)</name>
    <name type="common">Soybean stem and root rot agent</name>
    <name type="synonym">Phytophthora megasperma f. sp. glycines</name>
    <dbReference type="NCBI Taxonomy" id="1094619"/>
    <lineage>
        <taxon>Eukaryota</taxon>
        <taxon>Sar</taxon>
        <taxon>Stramenopiles</taxon>
        <taxon>Oomycota</taxon>
        <taxon>Peronosporomycetes</taxon>
        <taxon>Peronosporales</taxon>
        <taxon>Peronosporaceae</taxon>
        <taxon>Phytophthora</taxon>
    </lineage>
</organism>
<dbReference type="GO" id="GO:0005737">
    <property type="term" value="C:cytoplasm"/>
    <property type="evidence" value="ECO:0007669"/>
    <property type="project" value="TreeGrafter"/>
</dbReference>
<keyword evidence="3 6" id="KW-0518">Myosin</keyword>
<dbReference type="STRING" id="1094619.G4ZQI7"/>